<reference evidence="2 3" key="1">
    <citation type="submission" date="2020-08" db="EMBL/GenBank/DDBJ databases">
        <title>Genomic Encyclopedia of Type Strains, Phase IV (KMG-IV): sequencing the most valuable type-strain genomes for metagenomic binning, comparative biology and taxonomic classification.</title>
        <authorList>
            <person name="Goeker M."/>
        </authorList>
    </citation>
    <scope>NUCLEOTIDE SEQUENCE [LARGE SCALE GENOMIC DNA]</scope>
    <source>
        <strain evidence="2 3">DSM 29854</strain>
    </source>
</reference>
<feature type="region of interest" description="Disordered" evidence="1">
    <location>
        <begin position="150"/>
        <end position="246"/>
    </location>
</feature>
<evidence type="ECO:0000256" key="1">
    <source>
        <dbReference type="SAM" id="MobiDB-lite"/>
    </source>
</evidence>
<evidence type="ECO:0000313" key="3">
    <source>
        <dbReference type="Proteomes" id="UP000563094"/>
    </source>
</evidence>
<dbReference type="EMBL" id="JACJIQ010000009">
    <property type="protein sequence ID" value="MBA9077784.1"/>
    <property type="molecule type" value="Genomic_DNA"/>
</dbReference>
<dbReference type="InterPro" id="IPR011990">
    <property type="entry name" value="TPR-like_helical_dom_sf"/>
</dbReference>
<feature type="compositionally biased region" description="Gly residues" evidence="1">
    <location>
        <begin position="225"/>
        <end position="237"/>
    </location>
</feature>
<dbReference type="AlphaFoldDB" id="A0A839GDW2"/>
<evidence type="ECO:0000313" key="2">
    <source>
        <dbReference type="EMBL" id="MBA9077784.1"/>
    </source>
</evidence>
<feature type="compositionally biased region" description="Low complexity" evidence="1">
    <location>
        <begin position="164"/>
        <end position="179"/>
    </location>
</feature>
<feature type="region of interest" description="Disordered" evidence="1">
    <location>
        <begin position="270"/>
        <end position="295"/>
    </location>
</feature>
<dbReference type="Gene3D" id="1.25.40.10">
    <property type="entry name" value="Tetratricopeptide repeat domain"/>
    <property type="match status" value="1"/>
</dbReference>
<dbReference type="SUPFAM" id="SSF48452">
    <property type="entry name" value="TPR-like"/>
    <property type="match status" value="1"/>
</dbReference>
<organism evidence="2 3">
    <name type="scientific">Rufibacter quisquiliarum</name>
    <dbReference type="NCBI Taxonomy" id="1549639"/>
    <lineage>
        <taxon>Bacteria</taxon>
        <taxon>Pseudomonadati</taxon>
        <taxon>Bacteroidota</taxon>
        <taxon>Cytophagia</taxon>
        <taxon>Cytophagales</taxon>
        <taxon>Hymenobacteraceae</taxon>
        <taxon>Rufibacter</taxon>
    </lineage>
</organism>
<name>A0A839GDW2_9BACT</name>
<dbReference type="RefSeq" id="WP_182513216.1">
    <property type="nucleotide sequence ID" value="NZ_JACJIQ010000009.1"/>
</dbReference>
<proteinExistence type="predicted"/>
<comment type="caution">
    <text evidence="2">The sequence shown here is derived from an EMBL/GenBank/DDBJ whole genome shotgun (WGS) entry which is preliminary data.</text>
</comment>
<feature type="compositionally biased region" description="Polar residues" evidence="1">
    <location>
        <begin position="194"/>
        <end position="209"/>
    </location>
</feature>
<dbReference type="Proteomes" id="UP000563094">
    <property type="component" value="Unassembled WGS sequence"/>
</dbReference>
<protein>
    <submittedName>
        <fullName evidence="2">Tetratricopeptide (TPR) repeat protein</fullName>
    </submittedName>
</protein>
<gene>
    <name evidence="2" type="ORF">FHS90_002503</name>
</gene>
<accession>A0A839GDW2</accession>
<keyword evidence="3" id="KW-1185">Reference proteome</keyword>
<sequence>MSYWWLVLLLAFSPLEGLQRIALRNQYARQAEAAFQRKNYLQAAALYEKVAKAEGDAPLLPVRLNLAHSYFQLHNFSKASPLYRALLKSASDPGLKSMVANQLAVIEAEEGNYTKALAFSKQALIADELNQEARFNYELLQKYLLLHPEKGEQLPPPRNQNGKGRQSGSPSTGTSQGQTQAGGSGQEPAGGKTASANNGQTGQDQQRAQGDSPGTQRGQTQNQGNGAGAGGSGGNRPGGQNDALLQTRYERLQKINLSPEKARQLLDAMRQEETQYLQQLPRRRAPKKDDGSPDW</sequence>
<feature type="compositionally biased region" description="Low complexity" evidence="1">
    <location>
        <begin position="213"/>
        <end position="224"/>
    </location>
</feature>